<gene>
    <name evidence="1" type="ORF">D5086_020547</name>
</gene>
<evidence type="ECO:0000313" key="1">
    <source>
        <dbReference type="EMBL" id="KAL3579043.1"/>
    </source>
</evidence>
<dbReference type="Proteomes" id="UP000309997">
    <property type="component" value="Unassembled WGS sequence"/>
</dbReference>
<comment type="caution">
    <text evidence="1">The sequence shown here is derived from an EMBL/GenBank/DDBJ whole genome shotgun (WGS) entry which is preliminary data.</text>
</comment>
<sequence>MCVLNADTTLLRQHYSVMIIVFNLGKNKYLTSMGLLGSPSFSQTRPSCSGHLQHLCVFSGSPTEQDLIIQPIPGALFAQLKDRSMSRNLEGDDGPGGTRVRRVDELQLPCRLRLVSHVPLGIFMKDGYHVRLSLWGTAATLSHPLRIKEVKREILQQI</sequence>
<proteinExistence type="predicted"/>
<organism evidence="1 2">
    <name type="scientific">Populus alba</name>
    <name type="common">White poplar</name>
    <dbReference type="NCBI Taxonomy" id="43335"/>
    <lineage>
        <taxon>Eukaryota</taxon>
        <taxon>Viridiplantae</taxon>
        <taxon>Streptophyta</taxon>
        <taxon>Embryophyta</taxon>
        <taxon>Tracheophyta</taxon>
        <taxon>Spermatophyta</taxon>
        <taxon>Magnoliopsida</taxon>
        <taxon>eudicotyledons</taxon>
        <taxon>Gunneridae</taxon>
        <taxon>Pentapetalae</taxon>
        <taxon>rosids</taxon>
        <taxon>fabids</taxon>
        <taxon>Malpighiales</taxon>
        <taxon>Salicaceae</taxon>
        <taxon>Saliceae</taxon>
        <taxon>Populus</taxon>
    </lineage>
</organism>
<protein>
    <submittedName>
        <fullName evidence="1">Uncharacterized protein</fullName>
    </submittedName>
</protein>
<evidence type="ECO:0000313" key="2">
    <source>
        <dbReference type="Proteomes" id="UP000309997"/>
    </source>
</evidence>
<name>A0ACC4BKC6_POPAL</name>
<dbReference type="EMBL" id="RCHU02000010">
    <property type="protein sequence ID" value="KAL3579043.1"/>
    <property type="molecule type" value="Genomic_DNA"/>
</dbReference>
<reference evidence="1 2" key="1">
    <citation type="journal article" date="2024" name="Plant Biotechnol. J.">
        <title>Genome and CRISPR/Cas9 system of a widespread forest tree (Populus alba) in the world.</title>
        <authorList>
            <person name="Liu Y.J."/>
            <person name="Jiang P.F."/>
            <person name="Han X.M."/>
            <person name="Li X.Y."/>
            <person name="Wang H.M."/>
            <person name="Wang Y.J."/>
            <person name="Wang X.X."/>
            <person name="Zeng Q.Y."/>
        </authorList>
    </citation>
    <scope>NUCLEOTIDE SEQUENCE [LARGE SCALE GENOMIC DNA]</scope>
    <source>
        <strain evidence="2">cv. PAL-ZL1</strain>
    </source>
</reference>
<keyword evidence="2" id="KW-1185">Reference proteome</keyword>
<accession>A0ACC4BKC6</accession>